<keyword evidence="2" id="KW-0547">Nucleotide-binding</keyword>
<proteinExistence type="inferred from homology"/>
<reference evidence="5" key="2">
    <citation type="submission" date="2025-08" db="UniProtKB">
        <authorList>
            <consortium name="Ensembl"/>
        </authorList>
    </citation>
    <scope>IDENTIFICATION</scope>
</reference>
<dbReference type="SUPFAM" id="SSF52540">
    <property type="entry name" value="P-loop containing nucleoside triphosphate hydrolases"/>
    <property type="match status" value="1"/>
</dbReference>
<dbReference type="Pfam" id="PF04548">
    <property type="entry name" value="AIG1"/>
    <property type="match status" value="1"/>
</dbReference>
<dbReference type="Proteomes" id="UP001501920">
    <property type="component" value="Chromosome 1"/>
</dbReference>
<feature type="domain" description="AIG1-type G" evidence="4">
    <location>
        <begin position="2"/>
        <end position="199"/>
    </location>
</feature>
<dbReference type="PANTHER" id="PTHR10903">
    <property type="entry name" value="GTPASE, IMAP FAMILY MEMBER-RELATED"/>
    <property type="match status" value="1"/>
</dbReference>
<evidence type="ECO:0000256" key="1">
    <source>
        <dbReference type="ARBA" id="ARBA00008535"/>
    </source>
</evidence>
<name>A0A3B4D5J1_PYGNA</name>
<dbReference type="GO" id="GO:0005525">
    <property type="term" value="F:GTP binding"/>
    <property type="evidence" value="ECO:0007669"/>
    <property type="project" value="UniProtKB-KW"/>
</dbReference>
<sequence>IQGALRIVLLGKTGTGKSSATGNTILGENRFRSEYSYDSVTVQCEIQHAVVEGRNVSVLDTPGINNTHLTELQLVEELRRGANLSSPGPHAFLYIFQHSKSLVKNKQIAEEFEMMFGEEVKKYTIILFVQEDELERGNAFKLCSPLIRLFEQCGRRYHIINNGNQSNRKQVSELLEKIDKLVEQNGGSYFSKEMFELSDFLVFDSFTLQIKHMKKPAGGIINANKSVLHQMINVPLKSLPFL</sequence>
<comment type="similarity">
    <text evidence="1">Belongs to the TRAFAC class TrmE-Era-EngA-EngB-Septin-like GTPase superfamily. AIG1/Toc34/Toc159-like paraseptin GTPase family. IAN subfamily.</text>
</comment>
<dbReference type="PANTHER" id="PTHR10903:SF186">
    <property type="entry name" value="GTPASE IMAP FAMILY MEMBER 4-LIKE-RELATED"/>
    <property type="match status" value="1"/>
</dbReference>
<evidence type="ECO:0000313" key="5">
    <source>
        <dbReference type="Ensembl" id="ENSPNAP00000019627.1"/>
    </source>
</evidence>
<accession>A0A3B4D5J1</accession>
<dbReference type="AlphaFoldDB" id="A0A3B4D5J1"/>
<evidence type="ECO:0000256" key="3">
    <source>
        <dbReference type="ARBA" id="ARBA00023134"/>
    </source>
</evidence>
<dbReference type="Ensembl" id="ENSPNAT00000029921.2">
    <property type="protein sequence ID" value="ENSPNAP00000019627.1"/>
    <property type="gene ID" value="ENSPNAG00000026357.2"/>
</dbReference>
<dbReference type="InterPro" id="IPR027417">
    <property type="entry name" value="P-loop_NTPase"/>
</dbReference>
<evidence type="ECO:0000256" key="2">
    <source>
        <dbReference type="ARBA" id="ARBA00022741"/>
    </source>
</evidence>
<keyword evidence="6" id="KW-1185">Reference proteome</keyword>
<reference evidence="5 6" key="1">
    <citation type="submission" date="2020-10" db="EMBL/GenBank/DDBJ databases">
        <title>Pygocentrus nattereri (red-bellied piranha) genome, fPygNat1, primary haplotype.</title>
        <authorList>
            <person name="Myers G."/>
            <person name="Meyer A."/>
            <person name="Karagic N."/>
            <person name="Pippel M."/>
            <person name="Winkler S."/>
            <person name="Tracey A."/>
            <person name="Wood J."/>
            <person name="Formenti G."/>
            <person name="Howe K."/>
            <person name="Fedrigo O."/>
            <person name="Jarvis E.D."/>
        </authorList>
    </citation>
    <scope>NUCLEOTIDE SEQUENCE [LARGE SCALE GENOMIC DNA]</scope>
</reference>
<dbReference type="PROSITE" id="PS51720">
    <property type="entry name" value="G_AIG1"/>
    <property type="match status" value="1"/>
</dbReference>
<reference evidence="5" key="3">
    <citation type="submission" date="2025-09" db="UniProtKB">
        <authorList>
            <consortium name="Ensembl"/>
        </authorList>
    </citation>
    <scope>IDENTIFICATION</scope>
</reference>
<dbReference type="InterPro" id="IPR045058">
    <property type="entry name" value="GIMA/IAN/Toc"/>
</dbReference>
<keyword evidence="3" id="KW-0342">GTP-binding</keyword>
<dbReference type="GeneTree" id="ENSGT01150000286992"/>
<dbReference type="FunFam" id="3.40.50.300:FF:002274">
    <property type="entry name" value="Si:dkeyp-69e1.8"/>
    <property type="match status" value="1"/>
</dbReference>
<dbReference type="OMA" id="MMENIRL"/>
<evidence type="ECO:0000259" key="4">
    <source>
        <dbReference type="PROSITE" id="PS51720"/>
    </source>
</evidence>
<dbReference type="Gene3D" id="3.40.50.300">
    <property type="entry name" value="P-loop containing nucleotide triphosphate hydrolases"/>
    <property type="match status" value="1"/>
</dbReference>
<protein>
    <recommendedName>
        <fullName evidence="4">AIG1-type G domain-containing protein</fullName>
    </recommendedName>
</protein>
<dbReference type="InterPro" id="IPR006703">
    <property type="entry name" value="G_AIG1"/>
</dbReference>
<evidence type="ECO:0000313" key="6">
    <source>
        <dbReference type="Proteomes" id="UP001501920"/>
    </source>
</evidence>
<organism evidence="5 6">
    <name type="scientific">Pygocentrus nattereri</name>
    <name type="common">Red-bellied piranha</name>
    <dbReference type="NCBI Taxonomy" id="42514"/>
    <lineage>
        <taxon>Eukaryota</taxon>
        <taxon>Metazoa</taxon>
        <taxon>Chordata</taxon>
        <taxon>Craniata</taxon>
        <taxon>Vertebrata</taxon>
        <taxon>Euteleostomi</taxon>
        <taxon>Actinopterygii</taxon>
        <taxon>Neopterygii</taxon>
        <taxon>Teleostei</taxon>
        <taxon>Ostariophysi</taxon>
        <taxon>Characiformes</taxon>
        <taxon>Characoidei</taxon>
        <taxon>Pygocentrus</taxon>
    </lineage>
</organism>